<keyword evidence="11" id="KW-1185">Reference proteome</keyword>
<evidence type="ECO:0000313" key="10">
    <source>
        <dbReference type="EMBL" id="TGZ46088.1"/>
    </source>
</evidence>
<feature type="domain" description="Galactose-1-phosphate uridyl transferase N-terminal" evidence="9">
    <location>
        <begin position="1"/>
        <end position="148"/>
    </location>
</feature>
<gene>
    <name evidence="10" type="ORF">DBV15_12563</name>
</gene>
<comment type="pathway">
    <text evidence="2 7">Carbohydrate metabolism; galactose metabolism.</text>
</comment>
<protein>
    <recommendedName>
        <fullName evidence="7">Galactose-1-phosphate uridylyltransferase</fullName>
        <ecNumber evidence="7">2.7.7.12</ecNumber>
    </recommendedName>
</protein>
<dbReference type="SUPFAM" id="SSF54197">
    <property type="entry name" value="HIT-like"/>
    <property type="match status" value="1"/>
</dbReference>
<dbReference type="GO" id="GO:0005737">
    <property type="term" value="C:cytoplasm"/>
    <property type="evidence" value="ECO:0007669"/>
    <property type="project" value="TreeGrafter"/>
</dbReference>
<dbReference type="InterPro" id="IPR001937">
    <property type="entry name" value="GalP_UDPtransf1"/>
</dbReference>
<evidence type="ECO:0000256" key="4">
    <source>
        <dbReference type="ARBA" id="ARBA00022695"/>
    </source>
</evidence>
<dbReference type="GO" id="GO:0008270">
    <property type="term" value="F:zinc ion binding"/>
    <property type="evidence" value="ECO:0007669"/>
    <property type="project" value="InterPro"/>
</dbReference>
<dbReference type="STRING" id="300112.A0A4S2KEU8"/>
<sequence>MKRPWGGQIEPSTDEELPDYDPKNPLCPGNVRANGEVTPMYQNTFSFVNDFPALLESVPDPPKSDDELFQMGSAKGTCKVMCFHPKSNVTIALMKIHEIKEVIKQWIFEILELGEKWTWVQIFENRGALMGCSNAHPHCQIWSSSFLPNEIRIKDGYLSDYYKRNKKPLLIDYMQKEVIKKVSIL</sequence>
<comment type="catalytic activity">
    <reaction evidence="1 7">
        <text>alpha-D-galactose 1-phosphate + UDP-alpha-D-glucose = alpha-D-glucose 1-phosphate + UDP-alpha-D-galactose</text>
        <dbReference type="Rhea" id="RHEA:13989"/>
        <dbReference type="ChEBI" id="CHEBI:58336"/>
        <dbReference type="ChEBI" id="CHEBI:58601"/>
        <dbReference type="ChEBI" id="CHEBI:58885"/>
        <dbReference type="ChEBI" id="CHEBI:66914"/>
        <dbReference type="EC" id="2.7.7.12"/>
    </reaction>
</comment>
<keyword evidence="4 7" id="KW-0548">Nucleotidyltransferase</keyword>
<evidence type="ECO:0000256" key="2">
    <source>
        <dbReference type="ARBA" id="ARBA00004947"/>
    </source>
</evidence>
<evidence type="ECO:0000256" key="3">
    <source>
        <dbReference type="ARBA" id="ARBA00022679"/>
    </source>
</evidence>
<keyword evidence="7" id="KW-0479">Metal-binding</keyword>
<dbReference type="InterPro" id="IPR036265">
    <property type="entry name" value="HIT-like_sf"/>
</dbReference>
<feature type="region of interest" description="Disordered" evidence="8">
    <location>
        <begin position="1"/>
        <end position="24"/>
    </location>
</feature>
<dbReference type="PANTHER" id="PTHR11943">
    <property type="entry name" value="GALACTOSE-1-PHOSPHATE URIDYLYLTRANSFERASE"/>
    <property type="match status" value="1"/>
</dbReference>
<comment type="caution">
    <text evidence="10">The sequence shown here is derived from an EMBL/GenBank/DDBJ whole genome shotgun (WGS) entry which is preliminary data.</text>
</comment>
<evidence type="ECO:0000256" key="1">
    <source>
        <dbReference type="ARBA" id="ARBA00001107"/>
    </source>
</evidence>
<dbReference type="EC" id="2.7.7.12" evidence="7"/>
<evidence type="ECO:0000256" key="6">
    <source>
        <dbReference type="ARBA" id="ARBA00023277"/>
    </source>
</evidence>
<evidence type="ECO:0000256" key="8">
    <source>
        <dbReference type="SAM" id="MobiDB-lite"/>
    </source>
</evidence>
<dbReference type="NCBIfam" id="TIGR00209">
    <property type="entry name" value="galT_1"/>
    <property type="match status" value="1"/>
</dbReference>
<dbReference type="PANTHER" id="PTHR11943:SF1">
    <property type="entry name" value="GALACTOSE-1-PHOSPHATE URIDYLYLTRANSFERASE"/>
    <property type="match status" value="1"/>
</dbReference>
<accession>A0A4S2KEU8</accession>
<evidence type="ECO:0000259" key="9">
    <source>
        <dbReference type="Pfam" id="PF01087"/>
    </source>
</evidence>
<dbReference type="UniPathway" id="UPA00214"/>
<dbReference type="AlphaFoldDB" id="A0A4S2KEU8"/>
<evidence type="ECO:0000313" key="11">
    <source>
        <dbReference type="Proteomes" id="UP000310200"/>
    </source>
</evidence>
<keyword evidence="6 7" id="KW-0119">Carbohydrate metabolism</keyword>
<dbReference type="FunFam" id="3.30.428.10:FF:000002">
    <property type="entry name" value="Galactose-1-phosphate uridylyltransferase"/>
    <property type="match status" value="1"/>
</dbReference>
<dbReference type="Proteomes" id="UP000310200">
    <property type="component" value="Unassembled WGS sequence"/>
</dbReference>
<keyword evidence="3 7" id="KW-0808">Transferase</keyword>
<dbReference type="InterPro" id="IPR019779">
    <property type="entry name" value="GalP_UDPtransf1_His-AS"/>
</dbReference>
<dbReference type="PROSITE" id="PS00117">
    <property type="entry name" value="GAL_P_UDP_TRANSF_I"/>
    <property type="match status" value="1"/>
</dbReference>
<evidence type="ECO:0000256" key="5">
    <source>
        <dbReference type="ARBA" id="ARBA00023144"/>
    </source>
</evidence>
<dbReference type="GO" id="GO:0008108">
    <property type="term" value="F:UDP-glucose:hexose-1-phosphate uridylyltransferase activity"/>
    <property type="evidence" value="ECO:0007669"/>
    <property type="project" value="UniProtKB-EC"/>
</dbReference>
<keyword evidence="5 7" id="KW-0299">Galactose metabolism</keyword>
<proteinExistence type="inferred from homology"/>
<dbReference type="Pfam" id="PF01087">
    <property type="entry name" value="GalP_UDP_transf"/>
    <property type="match status" value="1"/>
</dbReference>
<name>A0A4S2KEU8_9HYME</name>
<comment type="similarity">
    <text evidence="7">Belongs to the galactose-1-phosphate uridylyltransferase type 1 family.</text>
</comment>
<dbReference type="EMBL" id="QBLH01002953">
    <property type="protein sequence ID" value="TGZ46088.1"/>
    <property type="molecule type" value="Genomic_DNA"/>
</dbReference>
<evidence type="ECO:0000256" key="7">
    <source>
        <dbReference type="RuleBase" id="RU000506"/>
    </source>
</evidence>
<reference evidence="10 11" key="1">
    <citation type="journal article" date="2019" name="Philos. Trans. R. Soc. Lond., B, Biol. Sci.">
        <title>Ant behaviour and brain gene expression of defending hosts depend on the ecological success of the intruding social parasite.</title>
        <authorList>
            <person name="Kaur R."/>
            <person name="Stoldt M."/>
            <person name="Jongepier E."/>
            <person name="Feldmeyer B."/>
            <person name="Menzel F."/>
            <person name="Bornberg-Bauer E."/>
            <person name="Foitzik S."/>
        </authorList>
    </citation>
    <scope>NUCLEOTIDE SEQUENCE [LARGE SCALE GENOMIC DNA]</scope>
    <source>
        <tissue evidence="10">Whole body</tissue>
    </source>
</reference>
<dbReference type="Gene3D" id="3.30.428.10">
    <property type="entry name" value="HIT-like"/>
    <property type="match status" value="1"/>
</dbReference>
<dbReference type="InterPro" id="IPR005849">
    <property type="entry name" value="GalP_Utransf_N"/>
</dbReference>
<dbReference type="GO" id="GO:0033499">
    <property type="term" value="P:galactose catabolic process via UDP-galactose, Leloir pathway"/>
    <property type="evidence" value="ECO:0007669"/>
    <property type="project" value="TreeGrafter"/>
</dbReference>
<organism evidence="10 11">
    <name type="scientific">Temnothorax longispinosus</name>
    <dbReference type="NCBI Taxonomy" id="300112"/>
    <lineage>
        <taxon>Eukaryota</taxon>
        <taxon>Metazoa</taxon>
        <taxon>Ecdysozoa</taxon>
        <taxon>Arthropoda</taxon>
        <taxon>Hexapoda</taxon>
        <taxon>Insecta</taxon>
        <taxon>Pterygota</taxon>
        <taxon>Neoptera</taxon>
        <taxon>Endopterygota</taxon>
        <taxon>Hymenoptera</taxon>
        <taxon>Apocrita</taxon>
        <taxon>Aculeata</taxon>
        <taxon>Formicoidea</taxon>
        <taxon>Formicidae</taxon>
        <taxon>Myrmicinae</taxon>
        <taxon>Temnothorax</taxon>
    </lineage>
</organism>